<evidence type="ECO:0000256" key="3">
    <source>
        <dbReference type="ARBA" id="ARBA00009587"/>
    </source>
</evidence>
<keyword evidence="5" id="KW-0444">Lipid biosynthesis</keyword>
<accession>A0A2N5Y1T1</accession>
<evidence type="ECO:0000256" key="8">
    <source>
        <dbReference type="ARBA" id="ARBA00023098"/>
    </source>
</evidence>
<dbReference type="GO" id="GO:0005886">
    <property type="term" value="C:plasma membrane"/>
    <property type="evidence" value="ECO:0007669"/>
    <property type="project" value="TreeGrafter"/>
</dbReference>
<feature type="domain" description="O-acyltransferase WSD1-like N-terminal" evidence="11">
    <location>
        <begin position="4"/>
        <end position="265"/>
    </location>
</feature>
<dbReference type="AlphaFoldDB" id="A0A2N5Y1T1"/>
<keyword evidence="14" id="KW-1185">Reference proteome</keyword>
<comment type="catalytic activity">
    <reaction evidence="10">
        <text>an acyl-CoA + a 1,2-diacyl-sn-glycerol = a triacyl-sn-glycerol + CoA</text>
        <dbReference type="Rhea" id="RHEA:10868"/>
        <dbReference type="ChEBI" id="CHEBI:17815"/>
        <dbReference type="ChEBI" id="CHEBI:57287"/>
        <dbReference type="ChEBI" id="CHEBI:58342"/>
        <dbReference type="ChEBI" id="CHEBI:64615"/>
        <dbReference type="EC" id="2.3.1.20"/>
    </reaction>
</comment>
<sequence length="454" mass="49934">MEKLSSQDAGFLKIETPECPFHVAGLVILELPPGAPDSYLNHLADKCRRLNKLFPVFNKKLENPDNLLKAAWITADDYNPDSHVLHYALPEGGRMADLMHLVARAHERHLDRSRPLWELHLIEGLPRNRFALYCKTHHALVDGIGAMQMIQSLFSTDPEQIIDLRKSHRDFSKHRHHPSLVAQLGSYAKGIVTQSRALPQLSRLLAHMATDAIKGNPDAMRLPFTAPRTVFNTELDSRRTLAVCDLPLNTVRRIAHRNGGTINDVLLAICGGALRRYLQAHSTLPGDSLIGGMPVSLKTAPDEPGNRLSYILSPFFTDEANDLRRLQRVIKTTRAAKSEMAKVSTAAAEDFYALLMVPAVLLTLTGNAGRIPAVINAIFSNVPGASSALYLEGAKMETFYPLSIITHGMGLNITVVSHQSKLCFGIVGCPSTQPGIESLSGLIKTSYQALRKTT</sequence>
<keyword evidence="6" id="KW-0808">Transferase</keyword>
<keyword evidence="9" id="KW-0012">Acyltransferase</keyword>
<evidence type="ECO:0000259" key="12">
    <source>
        <dbReference type="Pfam" id="PF06974"/>
    </source>
</evidence>
<evidence type="ECO:0000259" key="11">
    <source>
        <dbReference type="Pfam" id="PF03007"/>
    </source>
</evidence>
<dbReference type="GO" id="GO:0006071">
    <property type="term" value="P:glycerol metabolic process"/>
    <property type="evidence" value="ECO:0007669"/>
    <property type="project" value="UniProtKB-KW"/>
</dbReference>
<gene>
    <name evidence="13" type="ORF">CWI75_11335</name>
</gene>
<proteinExistence type="inferred from homology"/>
<comment type="pathway">
    <text evidence="2">Lipid metabolism.</text>
</comment>
<evidence type="ECO:0000313" key="13">
    <source>
        <dbReference type="EMBL" id="PLW82350.1"/>
    </source>
</evidence>
<comment type="caution">
    <text evidence="13">The sequence shown here is derived from an EMBL/GenBank/DDBJ whole genome shotgun (WGS) entry which is preliminary data.</text>
</comment>
<dbReference type="InterPro" id="IPR004255">
    <property type="entry name" value="O-acyltransferase_WSD1_N"/>
</dbReference>
<evidence type="ECO:0000256" key="9">
    <source>
        <dbReference type="ARBA" id="ARBA00023315"/>
    </source>
</evidence>
<dbReference type="GO" id="GO:0071731">
    <property type="term" value="P:response to nitric oxide"/>
    <property type="evidence" value="ECO:0007669"/>
    <property type="project" value="TreeGrafter"/>
</dbReference>
<comment type="pathway">
    <text evidence="1">Glycerolipid metabolism; triacylglycerol biosynthesis.</text>
</comment>
<organism evidence="13 14">
    <name type="scientific">Kineobactrum sediminis</name>
    <dbReference type="NCBI Taxonomy" id="1905677"/>
    <lineage>
        <taxon>Bacteria</taxon>
        <taxon>Pseudomonadati</taxon>
        <taxon>Pseudomonadota</taxon>
        <taxon>Gammaproteobacteria</taxon>
        <taxon>Cellvibrionales</taxon>
        <taxon>Halieaceae</taxon>
        <taxon>Kineobactrum</taxon>
    </lineage>
</organism>
<dbReference type="SUPFAM" id="SSF52777">
    <property type="entry name" value="CoA-dependent acyltransferases"/>
    <property type="match status" value="1"/>
</dbReference>
<evidence type="ECO:0000256" key="1">
    <source>
        <dbReference type="ARBA" id="ARBA00004771"/>
    </source>
</evidence>
<comment type="similarity">
    <text evidence="3">Belongs to the long-chain O-acyltransferase family.</text>
</comment>
<dbReference type="RefSeq" id="WP_101521602.1">
    <property type="nucleotide sequence ID" value="NZ_PKLZ01000008.1"/>
</dbReference>
<dbReference type="PANTHER" id="PTHR31650">
    <property type="entry name" value="O-ACYLTRANSFERASE (WSD1-LIKE) FAMILY PROTEIN"/>
    <property type="match status" value="1"/>
</dbReference>
<evidence type="ECO:0000256" key="4">
    <source>
        <dbReference type="ARBA" id="ARBA00013244"/>
    </source>
</evidence>
<evidence type="ECO:0000313" key="14">
    <source>
        <dbReference type="Proteomes" id="UP000234845"/>
    </source>
</evidence>
<feature type="domain" description="O-acyltransferase WSD1 C-terminal" evidence="12">
    <location>
        <begin position="305"/>
        <end position="450"/>
    </location>
</feature>
<dbReference type="InterPro" id="IPR009721">
    <property type="entry name" value="O-acyltransferase_WSD1_C"/>
</dbReference>
<keyword evidence="8" id="KW-0443">Lipid metabolism</keyword>
<dbReference type="Gene3D" id="3.30.559.10">
    <property type="entry name" value="Chloramphenicol acetyltransferase-like domain"/>
    <property type="match status" value="1"/>
</dbReference>
<dbReference type="InterPro" id="IPR014292">
    <property type="entry name" value="Acyl_transf_WS/DGAT"/>
</dbReference>
<dbReference type="Gene3D" id="3.30.559.30">
    <property type="entry name" value="Nonribosomal peptide synthetase, condensation domain"/>
    <property type="match status" value="1"/>
</dbReference>
<protein>
    <recommendedName>
        <fullName evidence="4">diacylglycerol O-acyltransferase</fullName>
        <ecNumber evidence="4">2.3.1.20</ecNumber>
    </recommendedName>
</protein>
<dbReference type="Proteomes" id="UP000234845">
    <property type="component" value="Unassembled WGS sequence"/>
</dbReference>
<dbReference type="OrthoDB" id="9810950at2"/>
<dbReference type="InterPro" id="IPR045034">
    <property type="entry name" value="O-acyltransferase_WSD1-like"/>
</dbReference>
<dbReference type="PANTHER" id="PTHR31650:SF1">
    <property type="entry name" value="WAX ESTER SYNTHASE_DIACYLGLYCEROL ACYLTRANSFERASE 4-RELATED"/>
    <property type="match status" value="1"/>
</dbReference>
<dbReference type="GO" id="GO:0019432">
    <property type="term" value="P:triglyceride biosynthetic process"/>
    <property type="evidence" value="ECO:0007669"/>
    <property type="project" value="UniProtKB-UniPathway"/>
</dbReference>
<dbReference type="GO" id="GO:0001666">
    <property type="term" value="P:response to hypoxia"/>
    <property type="evidence" value="ECO:0007669"/>
    <property type="project" value="TreeGrafter"/>
</dbReference>
<evidence type="ECO:0000256" key="2">
    <source>
        <dbReference type="ARBA" id="ARBA00005189"/>
    </source>
</evidence>
<keyword evidence="7" id="KW-0319">Glycerol metabolism</keyword>
<name>A0A2N5Y1T1_9GAMM</name>
<dbReference type="NCBIfam" id="TIGR02946">
    <property type="entry name" value="acyl_WS_DGAT"/>
    <property type="match status" value="1"/>
</dbReference>
<evidence type="ECO:0000256" key="6">
    <source>
        <dbReference type="ARBA" id="ARBA00022679"/>
    </source>
</evidence>
<dbReference type="Pfam" id="PF03007">
    <property type="entry name" value="WS_DGAT_cat"/>
    <property type="match status" value="1"/>
</dbReference>
<evidence type="ECO:0000256" key="7">
    <source>
        <dbReference type="ARBA" id="ARBA00022798"/>
    </source>
</evidence>
<reference evidence="14" key="1">
    <citation type="submission" date="2017-11" db="EMBL/GenBank/DDBJ databases">
        <title>The draft genome sequence of Chromatocurvus sp. F02.</title>
        <authorList>
            <person name="Du Z.-J."/>
            <person name="Chang Y.-Q."/>
        </authorList>
    </citation>
    <scope>NUCLEOTIDE SEQUENCE [LARGE SCALE GENOMIC DNA]</scope>
    <source>
        <strain evidence="14">F02</strain>
    </source>
</reference>
<evidence type="ECO:0000256" key="5">
    <source>
        <dbReference type="ARBA" id="ARBA00022516"/>
    </source>
</evidence>
<dbReference type="GO" id="GO:0051701">
    <property type="term" value="P:biological process involved in interaction with host"/>
    <property type="evidence" value="ECO:0007669"/>
    <property type="project" value="TreeGrafter"/>
</dbReference>
<dbReference type="UniPathway" id="UPA00282"/>
<evidence type="ECO:0000256" key="10">
    <source>
        <dbReference type="ARBA" id="ARBA00048109"/>
    </source>
</evidence>
<dbReference type="InterPro" id="IPR023213">
    <property type="entry name" value="CAT-like_dom_sf"/>
</dbReference>
<dbReference type="EC" id="2.3.1.20" evidence="4"/>
<dbReference type="Pfam" id="PF06974">
    <property type="entry name" value="WS_DGAT_C"/>
    <property type="match status" value="1"/>
</dbReference>
<dbReference type="EMBL" id="PKLZ01000008">
    <property type="protein sequence ID" value="PLW82350.1"/>
    <property type="molecule type" value="Genomic_DNA"/>
</dbReference>
<dbReference type="GO" id="GO:0004144">
    <property type="term" value="F:diacylglycerol O-acyltransferase activity"/>
    <property type="evidence" value="ECO:0007669"/>
    <property type="project" value="UniProtKB-EC"/>
</dbReference>